<dbReference type="AlphaFoldDB" id="A0A8J7CAM0"/>
<accession>A0A8J7CAM0</accession>
<keyword evidence="2" id="KW-1185">Reference proteome</keyword>
<sequence>MAIVKLRLRSNSQGGFDVLLRTNTQDIDGTLPPLPSELETSYIQWQFGYRQIDEVRSCIAPQPGVRLTPNSIEIHSNQAYAEAVRKHLNESDFSR</sequence>
<comment type="caution">
    <text evidence="1">The sequence shown here is derived from an EMBL/GenBank/DDBJ whole genome shotgun (WGS) entry which is preliminary data.</text>
</comment>
<proteinExistence type="predicted"/>
<evidence type="ECO:0000313" key="1">
    <source>
        <dbReference type="EMBL" id="MBD2777271.1"/>
    </source>
</evidence>
<dbReference type="RefSeq" id="WP_190836344.1">
    <property type="nucleotide sequence ID" value="NZ_CAWPPI010000109.1"/>
</dbReference>
<protein>
    <submittedName>
        <fullName evidence="1">Uncharacterized protein</fullName>
    </submittedName>
</protein>
<evidence type="ECO:0000313" key="2">
    <source>
        <dbReference type="Proteomes" id="UP000629098"/>
    </source>
</evidence>
<name>A0A8J7CAM0_9CYAN</name>
<organism evidence="1 2">
    <name type="scientific">Iningainema tapete BLCC-T55</name>
    <dbReference type="NCBI Taxonomy" id="2748662"/>
    <lineage>
        <taxon>Bacteria</taxon>
        <taxon>Bacillati</taxon>
        <taxon>Cyanobacteriota</taxon>
        <taxon>Cyanophyceae</taxon>
        <taxon>Nostocales</taxon>
        <taxon>Scytonemataceae</taxon>
        <taxon>Iningainema tapete</taxon>
    </lineage>
</organism>
<dbReference type="EMBL" id="JACXAE010000109">
    <property type="protein sequence ID" value="MBD2777271.1"/>
    <property type="molecule type" value="Genomic_DNA"/>
</dbReference>
<dbReference type="Proteomes" id="UP000629098">
    <property type="component" value="Unassembled WGS sequence"/>
</dbReference>
<gene>
    <name evidence="1" type="ORF">ICL16_35795</name>
</gene>
<reference evidence="1" key="1">
    <citation type="submission" date="2020-09" db="EMBL/GenBank/DDBJ databases">
        <title>Iningainema tapete sp. nov. (Scytonemataceae, Cyanobacteria) from greenhouses in central Florida (USA) produces two types of nodularin with biosynthetic potential for microcystin-LR and anabaenopeptins.</title>
        <authorList>
            <person name="Berthold D.E."/>
            <person name="Lefler F.W."/>
            <person name="Huang I.-S."/>
            <person name="Abdulla H."/>
            <person name="Zimba P.V."/>
            <person name="Laughinghouse H.D. IV."/>
        </authorList>
    </citation>
    <scope>NUCLEOTIDE SEQUENCE</scope>
    <source>
        <strain evidence="1">BLCCT55</strain>
    </source>
</reference>